<sequence>MSDMKNIIDKLDKDDLNHLTPLFENYDKKNFDDFFLSLGSKRSKELLNLLLKIKTIINNNSFEIEVFLFYLCIENPYLVNLLFFDKDTHICSDEEEHNCFDGPIPTIDQQFEKIKKSLKLFLENDSSKIKY</sequence>
<keyword evidence="2" id="KW-1185">Reference proteome</keyword>
<evidence type="ECO:0000313" key="2">
    <source>
        <dbReference type="Proteomes" id="UP000006103"/>
    </source>
</evidence>
<dbReference type="Proteomes" id="UP000006103">
    <property type="component" value="Plasmid PBr_lp28-4"/>
</dbReference>
<gene>
    <name evidence="1" type="ORF">BGAPBR_I0027</name>
</gene>
<dbReference type="AlphaFoldDB" id="B8F106"/>
<accession>B8F106</accession>
<evidence type="ECO:0000313" key="1">
    <source>
        <dbReference type="EMBL" id="ACL34632.1"/>
    </source>
</evidence>
<dbReference type="EMBL" id="CP001304">
    <property type="protein sequence ID" value="ACL34632.1"/>
    <property type="molecule type" value="Genomic_DNA"/>
</dbReference>
<geneLocation type="plasmid" evidence="1 2">
    <name>PBr_lp28-4</name>
</geneLocation>
<proteinExistence type="predicted"/>
<keyword evidence="1" id="KW-0614">Plasmid</keyword>
<organism evidence="1 2">
    <name type="scientific">Borreliella garinii PBr</name>
    <dbReference type="NCBI Taxonomy" id="498743"/>
    <lineage>
        <taxon>Bacteria</taxon>
        <taxon>Pseudomonadati</taxon>
        <taxon>Spirochaetota</taxon>
        <taxon>Spirochaetia</taxon>
        <taxon>Spirochaetales</taxon>
        <taxon>Borreliaceae</taxon>
        <taxon>Borreliella</taxon>
    </lineage>
</organism>
<name>B8F106_BORGR</name>
<dbReference type="NCBIfam" id="NF033726">
    <property type="entry name" value="borfam52"/>
    <property type="match status" value="1"/>
</dbReference>
<reference evidence="1 2" key="1">
    <citation type="journal article" date="2011" name="J. Bacteriol.">
        <title>Whole-genome sequences of two Borrelia afzelii and two Borrelia garinii Lyme disease agent isolates.</title>
        <authorList>
            <person name="Casjens S.R."/>
            <person name="Mongodin E.F."/>
            <person name="Qiu W.-G."/>
            <person name="Dunn J.J."/>
            <person name="Luft B.J."/>
            <person name="Fraser-Liggett C.M."/>
            <person name="Schutzer S.E."/>
        </authorList>
    </citation>
    <scope>NUCLEOTIDE SEQUENCE [LARGE SCALE GENOMIC DNA]</scope>
    <source>
        <strain evidence="1 2">PBr</strain>
    </source>
</reference>
<protein>
    <submittedName>
        <fullName evidence="1">Uncharacterized protein</fullName>
    </submittedName>
</protein>